<evidence type="ECO:0000256" key="1">
    <source>
        <dbReference type="ARBA" id="ARBA00022527"/>
    </source>
</evidence>
<dbReference type="Pfam" id="PF13581">
    <property type="entry name" value="HATPase_c_2"/>
    <property type="match status" value="1"/>
</dbReference>
<protein>
    <submittedName>
        <fullName evidence="3">ATP-binding protein</fullName>
    </submittedName>
</protein>
<dbReference type="InterPro" id="IPR050267">
    <property type="entry name" value="Anti-sigma-factor_SerPK"/>
</dbReference>
<keyword evidence="4" id="KW-1185">Reference proteome</keyword>
<dbReference type="PANTHER" id="PTHR35526">
    <property type="entry name" value="ANTI-SIGMA-F FACTOR RSBW-RELATED"/>
    <property type="match status" value="1"/>
</dbReference>
<dbReference type="PANTHER" id="PTHR35526:SF3">
    <property type="entry name" value="ANTI-SIGMA-F FACTOR RSBW"/>
    <property type="match status" value="1"/>
</dbReference>
<keyword evidence="3" id="KW-0067">ATP-binding</keyword>
<dbReference type="GO" id="GO:0005524">
    <property type="term" value="F:ATP binding"/>
    <property type="evidence" value="ECO:0007669"/>
    <property type="project" value="UniProtKB-KW"/>
</dbReference>
<dbReference type="RefSeq" id="WP_386436187.1">
    <property type="nucleotide sequence ID" value="NZ_JBHSBB010000029.1"/>
</dbReference>
<evidence type="ECO:0000313" key="4">
    <source>
        <dbReference type="Proteomes" id="UP001595765"/>
    </source>
</evidence>
<name>A0ABV8HUT8_9ACTN</name>
<dbReference type="EMBL" id="JBHSBB010000029">
    <property type="protein sequence ID" value="MFC4035733.1"/>
    <property type="molecule type" value="Genomic_DNA"/>
</dbReference>
<gene>
    <name evidence="3" type="ORF">ACFO3J_30310</name>
</gene>
<dbReference type="Proteomes" id="UP001595765">
    <property type="component" value="Unassembled WGS sequence"/>
</dbReference>
<keyword evidence="1" id="KW-0723">Serine/threonine-protein kinase</keyword>
<proteinExistence type="predicted"/>
<reference evidence="4" key="1">
    <citation type="journal article" date="2019" name="Int. J. Syst. Evol. Microbiol.">
        <title>The Global Catalogue of Microorganisms (GCM) 10K type strain sequencing project: providing services to taxonomists for standard genome sequencing and annotation.</title>
        <authorList>
            <consortium name="The Broad Institute Genomics Platform"/>
            <consortium name="The Broad Institute Genome Sequencing Center for Infectious Disease"/>
            <person name="Wu L."/>
            <person name="Ma J."/>
        </authorList>
    </citation>
    <scope>NUCLEOTIDE SEQUENCE [LARGE SCALE GENOMIC DNA]</scope>
    <source>
        <strain evidence="4">CGMCC 4.7237</strain>
    </source>
</reference>
<dbReference type="Gene3D" id="3.30.565.10">
    <property type="entry name" value="Histidine kinase-like ATPase, C-terminal domain"/>
    <property type="match status" value="1"/>
</dbReference>
<dbReference type="InterPro" id="IPR003594">
    <property type="entry name" value="HATPase_dom"/>
</dbReference>
<organism evidence="3 4">
    <name type="scientific">Streptomyces polygonati</name>
    <dbReference type="NCBI Taxonomy" id="1617087"/>
    <lineage>
        <taxon>Bacteria</taxon>
        <taxon>Bacillati</taxon>
        <taxon>Actinomycetota</taxon>
        <taxon>Actinomycetes</taxon>
        <taxon>Kitasatosporales</taxon>
        <taxon>Streptomycetaceae</taxon>
        <taxon>Streptomyces</taxon>
    </lineage>
</organism>
<evidence type="ECO:0000259" key="2">
    <source>
        <dbReference type="Pfam" id="PF13581"/>
    </source>
</evidence>
<sequence>MVVRTTERTYRRYRPSVGVARRDARRLAAEWGLPEVADILASVISELVTNAVVHGRAPRGSRVLVTYRLDEDVRLRVERVDRVERVQPVRQVLRVEVRDWATGMPKTTRRPSPEAENGRGLRTVAALTDRWGVIPRVIGKSVWFEIRLLSGPAGPQSRAQPSCTTETDREAHMAQPIYGYMRAYDGTPDEQIRAEEQQLSHWAKAEGYQLLAIYAESDEGSTRELSALIEECNRTQTRAVVVPSFAHFGTSRVLREQISAHVVRNAAAAIHEAEAGR</sequence>
<keyword evidence="3" id="KW-0547">Nucleotide-binding</keyword>
<keyword evidence="1" id="KW-0418">Kinase</keyword>
<keyword evidence="1" id="KW-0808">Transferase</keyword>
<comment type="caution">
    <text evidence="3">The sequence shown here is derived from an EMBL/GenBank/DDBJ whole genome shotgun (WGS) entry which is preliminary data.</text>
</comment>
<dbReference type="InterPro" id="IPR036890">
    <property type="entry name" value="HATPase_C_sf"/>
</dbReference>
<evidence type="ECO:0000313" key="3">
    <source>
        <dbReference type="EMBL" id="MFC4035733.1"/>
    </source>
</evidence>
<dbReference type="CDD" id="cd16936">
    <property type="entry name" value="HATPase_RsbW-like"/>
    <property type="match status" value="1"/>
</dbReference>
<dbReference type="SUPFAM" id="SSF55874">
    <property type="entry name" value="ATPase domain of HSP90 chaperone/DNA topoisomerase II/histidine kinase"/>
    <property type="match status" value="1"/>
</dbReference>
<feature type="domain" description="Histidine kinase/HSP90-like ATPase" evidence="2">
    <location>
        <begin position="17"/>
        <end position="131"/>
    </location>
</feature>
<accession>A0ABV8HUT8</accession>